<dbReference type="Proteomes" id="UP000216107">
    <property type="component" value="Unassembled WGS sequence"/>
</dbReference>
<evidence type="ECO:0000313" key="3">
    <source>
        <dbReference type="Proteomes" id="UP000216107"/>
    </source>
</evidence>
<evidence type="ECO:0000313" key="2">
    <source>
        <dbReference type="EMBL" id="PAS92776.1"/>
    </source>
</evidence>
<sequence>MQYAAATVGRAVMILLDICLILQNCGLRIRNRQPARVSCTNQHHHRRPDCGPCWNAVRTSPWRP</sequence>
<dbReference type="AlphaFoldDB" id="A0A272ERW1"/>
<evidence type="ECO:0000313" key="4">
    <source>
        <dbReference type="Proteomes" id="UP000623509"/>
    </source>
</evidence>
<gene>
    <name evidence="1" type="ORF">BGI27_11045</name>
    <name evidence="2" type="ORF">CGU29_10305</name>
</gene>
<dbReference type="Proteomes" id="UP000623509">
    <property type="component" value="Unassembled WGS sequence"/>
</dbReference>
<evidence type="ECO:0000313" key="1">
    <source>
        <dbReference type="EMBL" id="KAF7598860.1"/>
    </source>
</evidence>
<comment type="caution">
    <text evidence="2">The sequence shown here is derived from an EMBL/GenBank/DDBJ whole genome shotgun (WGS) entry which is preliminary data.</text>
</comment>
<reference evidence="2 3" key="2">
    <citation type="submission" date="2017-07" db="EMBL/GenBank/DDBJ databases">
        <title>Candidatus Dactylopiibacterium carminicum, a nitrogen-fixing symbiont of the cochineal insect Dactylopius coccus and Dactylopius opuntiae (Hemiptera: Coccoidea: Dactylopiidae).</title>
        <authorList>
            <person name="Vera A."/>
        </authorList>
    </citation>
    <scope>NUCLEOTIDE SEQUENCE [LARGE SCALE GENOMIC DNA]</scope>
    <source>
        <strain evidence="2 3">NFDCM</strain>
    </source>
</reference>
<accession>A0A272ERW1</accession>
<organism evidence="2 3">
    <name type="scientific">Candidatus Dactylopiibacterium carminicum</name>
    <dbReference type="NCBI Taxonomy" id="857335"/>
    <lineage>
        <taxon>Bacteria</taxon>
        <taxon>Pseudomonadati</taxon>
        <taxon>Pseudomonadota</taxon>
        <taxon>Betaproteobacteria</taxon>
        <taxon>Rhodocyclales</taxon>
        <taxon>Rhodocyclaceae</taxon>
        <taxon>Candidatus Dactylopiibacterium</taxon>
    </lineage>
</organism>
<dbReference type="EMBL" id="MDUX01000035">
    <property type="protein sequence ID" value="KAF7598860.1"/>
    <property type="molecule type" value="Genomic_DNA"/>
</dbReference>
<protein>
    <submittedName>
        <fullName evidence="2">Uncharacterized protein</fullName>
    </submittedName>
</protein>
<proteinExistence type="predicted"/>
<keyword evidence="4" id="KW-1185">Reference proteome</keyword>
<reference evidence="1 4" key="1">
    <citation type="submission" date="2016-08" db="EMBL/GenBank/DDBJ databases">
        <title>Candidatus Dactylopiibacterium carminicum genome sequence.</title>
        <authorList>
            <person name="Ramirez-Puebla S.T."/>
            <person name="Ormeno-Orrillo E."/>
            <person name="Vera-Ponce De Leon A."/>
            <person name="Luis L."/>
            <person name="Sanchez-Flores A."/>
            <person name="Monica R."/>
            <person name="Martinez-Romero E."/>
        </authorList>
    </citation>
    <scope>NUCLEOTIDE SEQUENCE [LARGE SCALE GENOMIC DNA]</scope>
    <source>
        <strain evidence="1">END1</strain>
    </source>
</reference>
<name>A0A272ERW1_9RHOO</name>
<dbReference type="EMBL" id="NMRN01000030">
    <property type="protein sequence ID" value="PAS92776.1"/>
    <property type="molecule type" value="Genomic_DNA"/>
</dbReference>